<keyword evidence="2" id="KW-1185">Reference proteome</keyword>
<evidence type="ECO:0000313" key="1">
    <source>
        <dbReference type="EMBL" id="SDB92901.1"/>
    </source>
</evidence>
<accession>A0A1G6HF99</accession>
<dbReference type="STRING" id="1814289.SAMN05216410_0979"/>
<dbReference type="OrthoDB" id="6199084at2"/>
<sequence>MPQRIYVEARIRASMRALWEATQDPMAHASWDLRFTGVGISLGERHCPDGSCERRGGCSRRCR</sequence>
<organism evidence="1 2">
    <name type="scientific">Sanguibacter gelidistatuariae</name>
    <dbReference type="NCBI Taxonomy" id="1814289"/>
    <lineage>
        <taxon>Bacteria</taxon>
        <taxon>Bacillati</taxon>
        <taxon>Actinomycetota</taxon>
        <taxon>Actinomycetes</taxon>
        <taxon>Micrococcales</taxon>
        <taxon>Sanguibacteraceae</taxon>
        <taxon>Sanguibacter</taxon>
    </lineage>
</organism>
<reference evidence="1 2" key="1">
    <citation type="submission" date="2016-09" db="EMBL/GenBank/DDBJ databases">
        <authorList>
            <person name="Capua I."/>
            <person name="De Benedictis P."/>
            <person name="Joannis T."/>
            <person name="Lombin L.H."/>
            <person name="Cattoli G."/>
        </authorList>
    </citation>
    <scope>NUCLEOTIDE SEQUENCE [LARGE SCALE GENOMIC DNA]</scope>
    <source>
        <strain evidence="1 2">ISLP-3</strain>
    </source>
</reference>
<name>A0A1G6HF99_9MICO</name>
<evidence type="ECO:0000313" key="2">
    <source>
        <dbReference type="Proteomes" id="UP000199039"/>
    </source>
</evidence>
<dbReference type="RefSeq" id="WP_093181181.1">
    <property type="nucleotide sequence ID" value="NZ_FMYH01000001.1"/>
</dbReference>
<dbReference type="Proteomes" id="UP000199039">
    <property type="component" value="Unassembled WGS sequence"/>
</dbReference>
<gene>
    <name evidence="1" type="ORF">SAMN05216410_0979</name>
</gene>
<evidence type="ECO:0008006" key="3">
    <source>
        <dbReference type="Google" id="ProtNLM"/>
    </source>
</evidence>
<protein>
    <recommendedName>
        <fullName evidence="3">Polyketide cyclase / dehydrase and lipid transport</fullName>
    </recommendedName>
</protein>
<dbReference type="EMBL" id="FMYH01000001">
    <property type="protein sequence ID" value="SDB92901.1"/>
    <property type="molecule type" value="Genomic_DNA"/>
</dbReference>
<proteinExistence type="predicted"/>
<dbReference type="AlphaFoldDB" id="A0A1G6HF99"/>